<dbReference type="Gene3D" id="3.40.50.1820">
    <property type="entry name" value="alpha/beta hydrolase"/>
    <property type="match status" value="1"/>
</dbReference>
<dbReference type="Proteomes" id="UP001157125">
    <property type="component" value="Unassembled WGS sequence"/>
</dbReference>
<reference evidence="2" key="1">
    <citation type="journal article" date="2019" name="Int. J. Syst. Evol. Microbiol.">
        <title>The Global Catalogue of Microorganisms (GCM) 10K type strain sequencing project: providing services to taxonomists for standard genome sequencing and annotation.</title>
        <authorList>
            <consortium name="The Broad Institute Genomics Platform"/>
            <consortium name="The Broad Institute Genome Sequencing Center for Infectious Disease"/>
            <person name="Wu L."/>
            <person name="Ma J."/>
        </authorList>
    </citation>
    <scope>NUCLEOTIDE SEQUENCE [LARGE SCALE GENOMIC DNA]</scope>
    <source>
        <strain evidence="2">NBRC 112299</strain>
    </source>
</reference>
<keyword evidence="2" id="KW-1185">Reference proteome</keyword>
<dbReference type="SUPFAM" id="SSF53474">
    <property type="entry name" value="alpha/beta-Hydrolases"/>
    <property type="match status" value="1"/>
</dbReference>
<evidence type="ECO:0000313" key="2">
    <source>
        <dbReference type="Proteomes" id="UP001157125"/>
    </source>
</evidence>
<evidence type="ECO:0008006" key="3">
    <source>
        <dbReference type="Google" id="ProtNLM"/>
    </source>
</evidence>
<proteinExistence type="predicted"/>
<dbReference type="EMBL" id="BSUN01000001">
    <property type="protein sequence ID" value="GMA36180.1"/>
    <property type="molecule type" value="Genomic_DNA"/>
</dbReference>
<accession>A0ABQ6IFV7</accession>
<protein>
    <recommendedName>
        <fullName evidence="3">Alpha/beta hydrolase family protein</fullName>
    </recommendedName>
</protein>
<gene>
    <name evidence="1" type="ORF">GCM10025876_23840</name>
</gene>
<sequence>MLGFLIGGPLGALIGGGIGSVGGGGFGLVLGDTLGGLLSDFLSETPAVDEVDISDLTGATDQETLEQQLAFRDAMGTRELTSLEDFVVNNGYTDAMGKSERTVVDIKKVVGADGEEHYVVSLPSTQEWNSLKGVMGDAWEDTLADYPATNDLDTNVALMLADHPELATQYQRGVYEAMRQAGTPADAPVVYTGFSQGGIMAANLAADRSSPYSTIGIVTTGAPVDRFDIPESVTVAAFGHASDPVVKIDDFMDAAGRSLIRVAPPPATLSGSSSVHRLLQGNGDEQTIALPDPTHQDPATGAAAAVHSSAGYSGTVAQWESENEAQAQTYLDLMGGTVVDHQVYRFEE</sequence>
<comment type="caution">
    <text evidence="1">The sequence shown here is derived from an EMBL/GenBank/DDBJ whole genome shotgun (WGS) entry which is preliminary data.</text>
</comment>
<evidence type="ECO:0000313" key="1">
    <source>
        <dbReference type="EMBL" id="GMA36180.1"/>
    </source>
</evidence>
<organism evidence="1 2">
    <name type="scientific">Demequina litorisediminis</name>
    <dbReference type="NCBI Taxonomy" id="1849022"/>
    <lineage>
        <taxon>Bacteria</taxon>
        <taxon>Bacillati</taxon>
        <taxon>Actinomycetota</taxon>
        <taxon>Actinomycetes</taxon>
        <taxon>Micrococcales</taxon>
        <taxon>Demequinaceae</taxon>
        <taxon>Demequina</taxon>
    </lineage>
</organism>
<name>A0ABQ6IFV7_9MICO</name>
<dbReference type="InterPro" id="IPR029058">
    <property type="entry name" value="AB_hydrolase_fold"/>
</dbReference>